<dbReference type="Pfam" id="PF00929">
    <property type="entry name" value="RNase_T"/>
    <property type="match status" value="1"/>
</dbReference>
<dbReference type="RefSeq" id="WP_209653041.1">
    <property type="nucleotide sequence ID" value="NZ_JAGJCB010000003.1"/>
</dbReference>
<dbReference type="Gene3D" id="3.30.420.10">
    <property type="entry name" value="Ribonuclease H-like superfamily/Ribonuclease H"/>
    <property type="match status" value="1"/>
</dbReference>
<evidence type="ECO:0000256" key="1">
    <source>
        <dbReference type="ARBA" id="ARBA00022737"/>
    </source>
</evidence>
<accession>A0ABS4BR59</accession>
<dbReference type="CDD" id="cd06127">
    <property type="entry name" value="DEDDh"/>
    <property type="match status" value="1"/>
</dbReference>
<keyword evidence="1" id="KW-0677">Repeat</keyword>
<proteinExistence type="predicted"/>
<sequence length="448" mass="51277">MIDNIKKKTYPDGEIYIGEFKEDKFHGNGILIYPNGEKFIGKFKDNLLNGMGIWTHPNKEKYVGEFKNDEFHGIGIWTYNEEGEKGKYVGEFKDNKLHGTGTLTISNGRKYIGEFKKNKYNGFGDLTESDGEKYIGEFKDHRYHGTGNLTFPHGEIYIGEFKDGRYNGLGTLTFSDGENYTGEFEDDKYNGIGVLTLSTGEKYEGKFKNGKFINDIIQESESDINNPNKIEKTGNPHYLLFDTETNGLPIDWHAPVSDLSNWPRLVQIAWILFDVEGNEIERDDYIVKPEGFTIPHHASSIHGISTERALMEGVSLEFVLEKFNHLVKKADTLVAHNISFDENIIGCEFIRNGIQNEISTKNKICTMEESTSFCQIGGDYGMYKWPKLSELYFKLFNTEFVDAHNACADINATARCFWELRKRKLIYEGYAMSGRKPKPQKKDNDLPF</sequence>
<comment type="caution">
    <text evidence="3">The sequence shown here is derived from an EMBL/GenBank/DDBJ whole genome shotgun (WGS) entry which is preliminary data.</text>
</comment>
<dbReference type="PANTHER" id="PTHR43215:SF14">
    <property type="entry name" value="RADIAL SPOKE HEAD 1 HOMOLOG"/>
    <property type="match status" value="1"/>
</dbReference>
<dbReference type="InterPro" id="IPR036397">
    <property type="entry name" value="RNaseH_sf"/>
</dbReference>
<dbReference type="SUPFAM" id="SSF82185">
    <property type="entry name" value="Histone H3 K4-specific methyltransferase SET7/9 N-terminal domain"/>
    <property type="match status" value="2"/>
</dbReference>
<organism evidence="3 4">
    <name type="scientific">Mariniflexile gromovii</name>
    <dbReference type="NCBI Taxonomy" id="362523"/>
    <lineage>
        <taxon>Bacteria</taxon>
        <taxon>Pseudomonadati</taxon>
        <taxon>Bacteroidota</taxon>
        <taxon>Flavobacteriia</taxon>
        <taxon>Flavobacteriales</taxon>
        <taxon>Flavobacteriaceae</taxon>
        <taxon>Mariniflexile</taxon>
    </lineage>
</organism>
<dbReference type="Pfam" id="PF02493">
    <property type="entry name" value="MORN"/>
    <property type="match status" value="8"/>
</dbReference>
<dbReference type="Gene3D" id="2.20.110.10">
    <property type="entry name" value="Histone H3 K4-specific methyltransferase SET7/9 N-terminal domain"/>
    <property type="match status" value="5"/>
</dbReference>
<name>A0ABS4BR59_9FLAO</name>
<dbReference type="PANTHER" id="PTHR43215">
    <property type="entry name" value="RADIAL SPOKE HEAD 1 HOMOLOG"/>
    <property type="match status" value="1"/>
</dbReference>
<gene>
    <name evidence="3" type="ORF">J8H85_04395</name>
</gene>
<dbReference type="EMBL" id="JAGJCB010000003">
    <property type="protein sequence ID" value="MBP0903059.1"/>
    <property type="molecule type" value="Genomic_DNA"/>
</dbReference>
<reference evidence="3 4" key="1">
    <citation type="submission" date="2021-04" db="EMBL/GenBank/DDBJ databases">
        <title>Mariniflexile gromovii gen. nov., sp. nov., a gliding bacterium isolated from the sea urchin Strongylocentrotus intermedius.</title>
        <authorList>
            <person name="Ko S."/>
            <person name="Le V."/>
            <person name="Ahn C.-Y."/>
            <person name="Oh H.-M."/>
        </authorList>
    </citation>
    <scope>NUCLEOTIDE SEQUENCE [LARGE SCALE GENOMIC DNA]</scope>
    <source>
        <strain evidence="3 4">KCTC 12570</strain>
    </source>
</reference>
<dbReference type="InterPro" id="IPR003409">
    <property type="entry name" value="MORN"/>
</dbReference>
<dbReference type="SMART" id="SM00698">
    <property type="entry name" value="MORN"/>
    <property type="match status" value="7"/>
</dbReference>
<dbReference type="SMART" id="SM00479">
    <property type="entry name" value="EXOIII"/>
    <property type="match status" value="1"/>
</dbReference>
<evidence type="ECO:0000259" key="2">
    <source>
        <dbReference type="SMART" id="SM00479"/>
    </source>
</evidence>
<dbReference type="InterPro" id="IPR012337">
    <property type="entry name" value="RNaseH-like_sf"/>
</dbReference>
<dbReference type="SUPFAM" id="SSF53098">
    <property type="entry name" value="Ribonuclease H-like"/>
    <property type="match status" value="1"/>
</dbReference>
<keyword evidence="4" id="KW-1185">Reference proteome</keyword>
<evidence type="ECO:0000313" key="3">
    <source>
        <dbReference type="EMBL" id="MBP0903059.1"/>
    </source>
</evidence>
<dbReference type="Proteomes" id="UP000670776">
    <property type="component" value="Unassembled WGS sequence"/>
</dbReference>
<evidence type="ECO:0000313" key="4">
    <source>
        <dbReference type="Proteomes" id="UP000670776"/>
    </source>
</evidence>
<dbReference type="InterPro" id="IPR013520">
    <property type="entry name" value="Ribonucl_H"/>
</dbReference>
<protein>
    <recommendedName>
        <fullName evidence="2">Exonuclease domain-containing protein</fullName>
    </recommendedName>
</protein>
<feature type="domain" description="Exonuclease" evidence="2">
    <location>
        <begin position="237"/>
        <end position="426"/>
    </location>
</feature>